<dbReference type="PROSITE" id="PS01007">
    <property type="entry name" value="TRANSPOSASE_MUTATOR"/>
    <property type="match status" value="1"/>
</dbReference>
<comment type="caution">
    <text evidence="4">The sequence shown here is derived from an EMBL/GenBank/DDBJ whole genome shotgun (WGS) entry which is preliminary data.</text>
</comment>
<gene>
    <name evidence="4" type="ORF">CI610_02248</name>
</gene>
<name>A0A2H9T6I4_9ZZZZ</name>
<dbReference type="GO" id="GO:0006313">
    <property type="term" value="P:DNA transposition"/>
    <property type="evidence" value="ECO:0007669"/>
    <property type="project" value="InterPro"/>
</dbReference>
<protein>
    <recommendedName>
        <fullName evidence="5">Mutator family transposase</fullName>
    </recommendedName>
</protein>
<dbReference type="GO" id="GO:0003677">
    <property type="term" value="F:DNA binding"/>
    <property type="evidence" value="ECO:0007669"/>
    <property type="project" value="UniProtKB-KW"/>
</dbReference>
<dbReference type="AlphaFoldDB" id="A0A2H9T6I4"/>
<keyword evidence="1" id="KW-0815">Transposition</keyword>
<evidence type="ECO:0008006" key="5">
    <source>
        <dbReference type="Google" id="ProtNLM"/>
    </source>
</evidence>
<keyword evidence="2" id="KW-0238">DNA-binding</keyword>
<evidence type="ECO:0000313" key="4">
    <source>
        <dbReference type="EMBL" id="PJE78812.1"/>
    </source>
</evidence>
<sequence length="128" mass="14250">MIKVHQDKRVIKKTVYLALGVDAEGHKELLGLWLSENEGAKFWLSVLTKLQTRGVKDICIACVDGLSGFPGAINTVFPKAQVQLCIVHQVRNSLKYVSYKDRKPVAGDLKKIYQSTTVTEAESELDAF</sequence>
<organism evidence="4">
    <name type="scientific">invertebrate metagenome</name>
    <dbReference type="NCBI Taxonomy" id="1711999"/>
    <lineage>
        <taxon>unclassified sequences</taxon>
        <taxon>metagenomes</taxon>
        <taxon>organismal metagenomes</taxon>
    </lineage>
</organism>
<dbReference type="InterPro" id="IPR001207">
    <property type="entry name" value="Transposase_mutator"/>
</dbReference>
<dbReference type="Pfam" id="PF00872">
    <property type="entry name" value="Transposase_mut"/>
    <property type="match status" value="1"/>
</dbReference>
<proteinExistence type="predicted"/>
<dbReference type="GO" id="GO:0004803">
    <property type="term" value="F:transposase activity"/>
    <property type="evidence" value="ECO:0007669"/>
    <property type="project" value="InterPro"/>
</dbReference>
<dbReference type="PANTHER" id="PTHR33217:SF5">
    <property type="entry name" value="MUTATOR FAMILY TRANSPOSASE"/>
    <property type="match status" value="1"/>
</dbReference>
<evidence type="ECO:0000256" key="2">
    <source>
        <dbReference type="ARBA" id="ARBA00023125"/>
    </source>
</evidence>
<evidence type="ECO:0000256" key="3">
    <source>
        <dbReference type="ARBA" id="ARBA00023172"/>
    </source>
</evidence>
<dbReference type="EMBL" id="NSIT01000126">
    <property type="protein sequence ID" value="PJE78812.1"/>
    <property type="molecule type" value="Genomic_DNA"/>
</dbReference>
<evidence type="ECO:0000256" key="1">
    <source>
        <dbReference type="ARBA" id="ARBA00022578"/>
    </source>
</evidence>
<keyword evidence="3" id="KW-0233">DNA recombination</keyword>
<accession>A0A2H9T6I4</accession>
<reference evidence="4" key="1">
    <citation type="journal article" date="2017" name="Appl. Environ. Microbiol.">
        <title>Molecular characterization of an Endozoicomonas-like organism causing infection in king scallop Pecten maximus L.</title>
        <authorList>
            <person name="Cano I."/>
            <person name="van Aerle R."/>
            <person name="Ross S."/>
            <person name="Verner-Jeffreys D.W."/>
            <person name="Paley R.K."/>
            <person name="Rimmer G."/>
            <person name="Ryder D."/>
            <person name="Hooper P."/>
            <person name="Stone D."/>
            <person name="Feist S.W."/>
        </authorList>
    </citation>
    <scope>NUCLEOTIDE SEQUENCE</scope>
</reference>
<dbReference type="PANTHER" id="PTHR33217">
    <property type="entry name" value="TRANSPOSASE FOR INSERTION SEQUENCE ELEMENT IS1081"/>
    <property type="match status" value="1"/>
</dbReference>